<comment type="caution">
    <text evidence="2">The sequence shown here is derived from an EMBL/GenBank/DDBJ whole genome shotgun (WGS) entry which is preliminary data.</text>
</comment>
<protein>
    <submittedName>
        <fullName evidence="2">Uncharacterized protein</fullName>
    </submittedName>
</protein>
<dbReference type="Proteomes" id="UP001365542">
    <property type="component" value="Unassembled WGS sequence"/>
</dbReference>
<accession>A0AAV9WXX8</accession>
<name>A0AAV9WXX8_9PEZI</name>
<gene>
    <name evidence="2" type="ORF">TWF694_003932</name>
</gene>
<dbReference type="InterPro" id="IPR009003">
    <property type="entry name" value="Peptidase_S1_PA"/>
</dbReference>
<keyword evidence="3" id="KW-1185">Reference proteome</keyword>
<feature type="region of interest" description="Disordered" evidence="1">
    <location>
        <begin position="1"/>
        <end position="28"/>
    </location>
</feature>
<dbReference type="AlphaFoldDB" id="A0AAV9WXX8"/>
<dbReference type="EMBL" id="JAVHJO010000014">
    <property type="protein sequence ID" value="KAK6528689.1"/>
    <property type="molecule type" value="Genomic_DNA"/>
</dbReference>
<evidence type="ECO:0000313" key="2">
    <source>
        <dbReference type="EMBL" id="KAK6528689.1"/>
    </source>
</evidence>
<evidence type="ECO:0000256" key="1">
    <source>
        <dbReference type="SAM" id="MobiDB-lite"/>
    </source>
</evidence>
<evidence type="ECO:0000313" key="3">
    <source>
        <dbReference type="Proteomes" id="UP001365542"/>
    </source>
</evidence>
<sequence>MSRSIRWDQDCRPLRDKTNTVPQDPSTKIGPSKILGSYFDLPAKDVQSESAFSVYSDAQFEAAKILHEKEISTGNQIKLCVGVDASVTELLRLSKESGELNRRLLRDREDCLARHPREEAEAREVYNKVKTNVVELLGTPEFNALWPFVFVFSCYEFTSHRRNFQHGHCLYLMVTVTSQQAWELVDNLHKLLSSVVGRVSREGVLHIVVQEIDSQRPLHDGPPRLLESNKGPCLPRNIEYHSRPYMGSSIGPVDSGMSCTVGGYVTTQNGSIYALTASHAVGEPGESVVSPSVFDLRACFRQGHAKEEIALQELEYNLRTIGQAHSQTLDSRRRWEILQEELLALTDKNGSVPSSAHFGVVAKKCDGAFYTQIDGMISKTQVDFALIQCNGPRLGFNMIPYVLPNGTTGTIEVNTARSPIPGEPIIKNGRTTGLTFGNVLAVHAVCGFFEPDEVTTLEQGDIVRVQPHILQNWCITGRRKTGTDGLFAAPGDSGAWILAEPPAPQAIDNGPVLTTHTPVLGALMHGFISKEGVDLIMFQPWEVIGEGFKNLMGEDCAPCLPLSDQIDLFREKQGLSSGCGICLQQNDIHHHIDHCPERFVLEGNRSFFVRGKDGIRVLAGFEPISHRNRLHQVTEN</sequence>
<reference evidence="2 3" key="1">
    <citation type="submission" date="2019-10" db="EMBL/GenBank/DDBJ databases">
        <authorList>
            <person name="Palmer J.M."/>
        </authorList>
    </citation>
    <scope>NUCLEOTIDE SEQUENCE [LARGE SCALE GENOMIC DNA]</scope>
    <source>
        <strain evidence="2 3">TWF694</strain>
    </source>
</reference>
<dbReference type="SUPFAM" id="SSF50494">
    <property type="entry name" value="Trypsin-like serine proteases"/>
    <property type="match status" value="1"/>
</dbReference>
<proteinExistence type="predicted"/>
<feature type="compositionally biased region" description="Basic and acidic residues" evidence="1">
    <location>
        <begin position="1"/>
        <end position="18"/>
    </location>
</feature>
<organism evidence="2 3">
    <name type="scientific">Orbilia ellipsospora</name>
    <dbReference type="NCBI Taxonomy" id="2528407"/>
    <lineage>
        <taxon>Eukaryota</taxon>
        <taxon>Fungi</taxon>
        <taxon>Dikarya</taxon>
        <taxon>Ascomycota</taxon>
        <taxon>Pezizomycotina</taxon>
        <taxon>Orbiliomycetes</taxon>
        <taxon>Orbiliales</taxon>
        <taxon>Orbiliaceae</taxon>
        <taxon>Orbilia</taxon>
    </lineage>
</organism>